<dbReference type="InterPro" id="IPR054722">
    <property type="entry name" value="PolX-like_BBD"/>
</dbReference>
<evidence type="ECO:0000256" key="1">
    <source>
        <dbReference type="ARBA" id="ARBA00022670"/>
    </source>
</evidence>
<feature type="domain" description="Integrase catalytic" evidence="4">
    <location>
        <begin position="592"/>
        <end position="761"/>
    </location>
</feature>
<sequence length="992" mass="112595">MISGYLKLKWKQRGNQLVILTILPSCLVNLYNDPFLASHVKSSLINEDLEQISADDLEEMDIKWQMAMLTMRIKRFIKRTGRNNFGMKKDDGPGFDKSKVRCYKCNDLGNFARECKGNTQQHNNQSKFNKSSSGSTCQALVSQEGFGFDWSDQAEETAQNQALMAEISETSSGIPAEVISKLCSKAFVDTVKKYRDHNQNMCDSIKKLEQFRRESNEVIVSLEDQIKAYQANELQFEYDQNYWKLEKKEYELKLAKYRSELEKVITELEESKADIEKFFKASKAMDEILKAQINDDLKKGIGYNNTPRPYNNNYIPPKSNLADRLDTEDLKPGVTEVDLVEGVEVEDLGEEGETRKKEKNKDIPDENHILTNEKGGRPFVKSNSVDKGKGKERNKRETHKKTTESDPSSSKQSQNKRGNQRNWNKQWFAKHKNQDEQKKANKMVQMWVPKAAVSNTTATTVSSTTASTSNTSGRVTAAKGNTYTHTPIIVTRYSSHAAPNSDHLLKSKLTKGNQGRGKNLWHVDSGCSRHMTGIMSLLENFKRFEGGHVAFGDNPKRGNVSGKCKISKGMMTFEDVYYVEQLKYNLLSVSQVYDKKSSILFNDEEYLFGPTNVMSIGKKSYCLVIVDDYSRFTWVFFLRTKDETSGLIKPFVIRVENKINLKVKVIRSDNGTEFKNADLNNFCEEKGIERQYSAPRTPQQNGVVERRNMTLIEAARTMLVDSKLPITFWAETVNTACYVQSRVLVVKSKGKTPCELFEKKKPFIGFLKPFGCPCTILNTKSHLGKFDNKSEDGFLVGYSSQNKALRVFNISSRIIEESDNVKCNENTPNILGTGPNWLFDIDSLTNSLNMSYAVDTGSSADKANETGAPFVMFPMPIVDPIEFCNIDKEPETQKEGEGDQSQKKGEGDQLQKKSETEGDQNQIHPETQQEDPVDDSHSSDLIVTNLGDSETNVIESTIQNEDHDAFESNLGWIFQRNPYILPELRRIIYPAW</sequence>
<dbReference type="EMBL" id="JARYMX010000004">
    <property type="protein sequence ID" value="KAJ9552627.1"/>
    <property type="molecule type" value="Genomic_DNA"/>
</dbReference>
<feature type="compositionally biased region" description="Acidic residues" evidence="3">
    <location>
        <begin position="338"/>
        <end position="351"/>
    </location>
</feature>
<evidence type="ECO:0000256" key="3">
    <source>
        <dbReference type="SAM" id="MobiDB-lite"/>
    </source>
</evidence>
<organism evidence="5 6">
    <name type="scientific">Centaurea solstitialis</name>
    <name type="common">yellow star-thistle</name>
    <dbReference type="NCBI Taxonomy" id="347529"/>
    <lineage>
        <taxon>Eukaryota</taxon>
        <taxon>Viridiplantae</taxon>
        <taxon>Streptophyta</taxon>
        <taxon>Embryophyta</taxon>
        <taxon>Tracheophyta</taxon>
        <taxon>Spermatophyta</taxon>
        <taxon>Magnoliopsida</taxon>
        <taxon>eudicotyledons</taxon>
        <taxon>Gunneridae</taxon>
        <taxon>Pentapetalae</taxon>
        <taxon>asterids</taxon>
        <taxon>campanulids</taxon>
        <taxon>Asterales</taxon>
        <taxon>Asteraceae</taxon>
        <taxon>Carduoideae</taxon>
        <taxon>Cardueae</taxon>
        <taxon>Centaureinae</taxon>
        <taxon>Centaurea</taxon>
    </lineage>
</organism>
<keyword evidence="2" id="KW-0175">Coiled coil</keyword>
<evidence type="ECO:0000313" key="5">
    <source>
        <dbReference type="EMBL" id="KAJ9552627.1"/>
    </source>
</evidence>
<feature type="region of interest" description="Disordered" evidence="3">
    <location>
        <begin position="302"/>
        <end position="322"/>
    </location>
</feature>
<proteinExistence type="predicted"/>
<dbReference type="GO" id="GO:0008270">
    <property type="term" value="F:zinc ion binding"/>
    <property type="evidence" value="ECO:0007669"/>
    <property type="project" value="InterPro"/>
</dbReference>
<feature type="compositionally biased region" description="Basic and acidic residues" evidence="3">
    <location>
        <begin position="352"/>
        <end position="368"/>
    </location>
</feature>
<dbReference type="Pfam" id="PF22936">
    <property type="entry name" value="Pol_BBD"/>
    <property type="match status" value="1"/>
</dbReference>
<gene>
    <name evidence="5" type="ORF">OSB04_016672</name>
</gene>
<dbReference type="Proteomes" id="UP001172457">
    <property type="component" value="Chromosome 4"/>
</dbReference>
<evidence type="ECO:0000256" key="2">
    <source>
        <dbReference type="SAM" id="Coils"/>
    </source>
</evidence>
<accession>A0AA38TJJ6</accession>
<name>A0AA38TJJ6_9ASTR</name>
<dbReference type="SUPFAM" id="SSF57756">
    <property type="entry name" value="Retrovirus zinc finger-like domains"/>
    <property type="match status" value="1"/>
</dbReference>
<dbReference type="Pfam" id="PF25597">
    <property type="entry name" value="SH3_retrovirus"/>
    <property type="match status" value="1"/>
</dbReference>
<comment type="caution">
    <text evidence="5">The sequence shown here is derived from an EMBL/GenBank/DDBJ whole genome shotgun (WGS) entry which is preliminary data.</text>
</comment>
<keyword evidence="1" id="KW-0645">Protease</keyword>
<dbReference type="Gene3D" id="3.30.420.10">
    <property type="entry name" value="Ribonuclease H-like superfamily/Ribonuclease H"/>
    <property type="match status" value="1"/>
</dbReference>
<feature type="compositionally biased region" description="Basic and acidic residues" evidence="3">
    <location>
        <begin position="891"/>
        <end position="916"/>
    </location>
</feature>
<dbReference type="GO" id="GO:0006508">
    <property type="term" value="P:proteolysis"/>
    <property type="evidence" value="ECO:0007669"/>
    <property type="project" value="UniProtKB-KW"/>
</dbReference>
<dbReference type="PANTHER" id="PTHR42648:SF32">
    <property type="entry name" value="RIBONUCLEASE H-LIKE DOMAIN, GAG-PRE-INTEGRASE DOMAIN PROTEIN-RELATED"/>
    <property type="match status" value="1"/>
</dbReference>
<dbReference type="InterPro" id="IPR036875">
    <property type="entry name" value="Znf_CCHC_sf"/>
</dbReference>
<dbReference type="PROSITE" id="PS50994">
    <property type="entry name" value="INTEGRASE"/>
    <property type="match status" value="1"/>
</dbReference>
<dbReference type="PANTHER" id="PTHR42648">
    <property type="entry name" value="TRANSPOSASE, PUTATIVE-RELATED"/>
    <property type="match status" value="1"/>
</dbReference>
<dbReference type="SUPFAM" id="SSF53098">
    <property type="entry name" value="Ribonuclease H-like"/>
    <property type="match status" value="1"/>
</dbReference>
<keyword evidence="6" id="KW-1185">Reference proteome</keyword>
<feature type="coiled-coil region" evidence="2">
    <location>
        <begin position="205"/>
        <end position="274"/>
    </location>
</feature>
<feature type="compositionally biased region" description="Basic and acidic residues" evidence="3">
    <location>
        <begin position="384"/>
        <end position="404"/>
    </location>
</feature>
<dbReference type="Pfam" id="PF00665">
    <property type="entry name" value="rve"/>
    <property type="match status" value="1"/>
</dbReference>
<reference evidence="5" key="1">
    <citation type="submission" date="2023-03" db="EMBL/GenBank/DDBJ databases">
        <title>Chromosome-scale reference genome and RAD-based genetic map of yellow starthistle (Centaurea solstitialis) reveal putative structural variation and QTLs associated with invader traits.</title>
        <authorList>
            <person name="Reatini B."/>
            <person name="Cang F.A."/>
            <person name="Jiang Q."/>
            <person name="Mckibben M.T.W."/>
            <person name="Barker M.S."/>
            <person name="Rieseberg L.H."/>
            <person name="Dlugosch K.M."/>
        </authorList>
    </citation>
    <scope>NUCLEOTIDE SEQUENCE</scope>
    <source>
        <strain evidence="5">CAN-66</strain>
        <tissue evidence="5">Leaf</tissue>
    </source>
</reference>
<keyword evidence="1" id="KW-0378">Hydrolase</keyword>
<feature type="region of interest" description="Disordered" evidence="3">
    <location>
        <begin position="334"/>
        <end position="425"/>
    </location>
</feature>
<dbReference type="GO" id="GO:0008233">
    <property type="term" value="F:peptidase activity"/>
    <property type="evidence" value="ECO:0007669"/>
    <property type="project" value="UniProtKB-KW"/>
</dbReference>
<protein>
    <recommendedName>
        <fullName evidence="4">Integrase catalytic domain-containing protein</fullName>
    </recommendedName>
</protein>
<feature type="region of interest" description="Disordered" evidence="3">
    <location>
        <begin position="891"/>
        <end position="942"/>
    </location>
</feature>
<dbReference type="GO" id="GO:0003676">
    <property type="term" value="F:nucleic acid binding"/>
    <property type="evidence" value="ECO:0007669"/>
    <property type="project" value="InterPro"/>
</dbReference>
<evidence type="ECO:0000313" key="6">
    <source>
        <dbReference type="Proteomes" id="UP001172457"/>
    </source>
</evidence>
<feature type="compositionally biased region" description="Low complexity" evidence="3">
    <location>
        <begin position="303"/>
        <end position="317"/>
    </location>
</feature>
<dbReference type="InterPro" id="IPR012337">
    <property type="entry name" value="RNaseH-like_sf"/>
</dbReference>
<dbReference type="InterPro" id="IPR039537">
    <property type="entry name" value="Retrotran_Ty1/copia-like"/>
</dbReference>
<dbReference type="InterPro" id="IPR057670">
    <property type="entry name" value="SH3_retrovirus"/>
</dbReference>
<dbReference type="AlphaFoldDB" id="A0AA38TJJ6"/>
<dbReference type="GO" id="GO:0015074">
    <property type="term" value="P:DNA integration"/>
    <property type="evidence" value="ECO:0007669"/>
    <property type="project" value="InterPro"/>
</dbReference>
<evidence type="ECO:0000259" key="4">
    <source>
        <dbReference type="PROSITE" id="PS50994"/>
    </source>
</evidence>
<feature type="compositionally biased region" description="Polar residues" evidence="3">
    <location>
        <begin position="405"/>
        <end position="425"/>
    </location>
</feature>
<dbReference type="InterPro" id="IPR001584">
    <property type="entry name" value="Integrase_cat-core"/>
</dbReference>
<dbReference type="InterPro" id="IPR036397">
    <property type="entry name" value="RNaseH_sf"/>
</dbReference>